<sequence length="499" mass="54978">MCKGRGVRDAASCMQNTQGGSVISAKSKHERHGPFVREERRLEKMFALATKNFVDEVDKKGLLIPVSSRNDDIHLLTVVVKHNRFWFWKKPNYVPTDFTLNDVLTGDNPIKAEVTETDFLNYSGTFSDLTQASVNAELSNAGGRSVTGKGSSTLKSSFGDLKKEEVELQKLLHDLKDRALDMSHVLIRQTMKKHKTVLGIVKERILTTTLSSVVEEEERSGQCAGSLSFFGSLSKKVSLKDNTNLTKDSNVTIEIPISTTLAYGVSELVIHQDGRFDLCVTSDTDGGYETDSVVGSESLDLQKELDSLEDHFHLLTALPASRKSFLLQEISELMQSPLAISTLQNALDQMHVDQKPDLSESGLAESHQKNIKAVLDLLGKCDEAVSVLSAFHLITSALEEMPSDCLTILRTSINLKVLQTLELLVQCVSGSRKKPLSSLELEANIYKETKHLFESMNVSLTNKDDVLCTKVTPHSGNLPLILCISIRGLASLDTEAKSN</sequence>
<evidence type="ECO:0000313" key="6">
    <source>
        <dbReference type="Proteomes" id="UP000001038"/>
    </source>
</evidence>
<reference evidence="5 6" key="1">
    <citation type="journal article" date="2007" name="Nature">
        <title>The medaka draft genome and insights into vertebrate genome evolution.</title>
        <authorList>
            <person name="Kasahara M."/>
            <person name="Naruse K."/>
            <person name="Sasaki S."/>
            <person name="Nakatani Y."/>
            <person name="Qu W."/>
            <person name="Ahsan B."/>
            <person name="Yamada T."/>
            <person name="Nagayasu Y."/>
            <person name="Doi K."/>
            <person name="Kasai Y."/>
            <person name="Jindo T."/>
            <person name="Kobayashi D."/>
            <person name="Shimada A."/>
            <person name="Toyoda A."/>
            <person name="Kuroki Y."/>
            <person name="Fujiyama A."/>
            <person name="Sasaki T."/>
            <person name="Shimizu A."/>
            <person name="Asakawa S."/>
            <person name="Shimizu N."/>
            <person name="Hashimoto S."/>
            <person name="Yang J."/>
            <person name="Lee Y."/>
            <person name="Matsushima K."/>
            <person name="Sugano S."/>
            <person name="Sakaizumi M."/>
            <person name="Narita T."/>
            <person name="Ohishi K."/>
            <person name="Haga S."/>
            <person name="Ohta F."/>
            <person name="Nomoto H."/>
            <person name="Nogata K."/>
            <person name="Morishita T."/>
            <person name="Endo T."/>
            <person name="Shin-I T."/>
            <person name="Takeda H."/>
            <person name="Morishita S."/>
            <person name="Kohara Y."/>
        </authorList>
    </citation>
    <scope>NUCLEOTIDE SEQUENCE [LARGE SCALE GENOMIC DNA]</scope>
    <source>
        <strain evidence="5 6">Hd-rR</strain>
    </source>
</reference>
<dbReference type="InParanoid" id="H2LUH2"/>
<dbReference type="RefSeq" id="XP_004078135.2">
    <property type="nucleotide sequence ID" value="XM_004078087.4"/>
</dbReference>
<dbReference type="GO" id="GO:0012505">
    <property type="term" value="C:endomembrane system"/>
    <property type="evidence" value="ECO:0007669"/>
    <property type="project" value="UniProtKB-SubCell"/>
</dbReference>
<organism evidence="5 6">
    <name type="scientific">Oryzias latipes</name>
    <name type="common">Japanese rice fish</name>
    <name type="synonym">Japanese killifish</name>
    <dbReference type="NCBI Taxonomy" id="8090"/>
    <lineage>
        <taxon>Eukaryota</taxon>
        <taxon>Metazoa</taxon>
        <taxon>Chordata</taxon>
        <taxon>Craniata</taxon>
        <taxon>Vertebrata</taxon>
        <taxon>Euteleostomi</taxon>
        <taxon>Actinopterygii</taxon>
        <taxon>Neopterygii</taxon>
        <taxon>Teleostei</taxon>
        <taxon>Neoteleostei</taxon>
        <taxon>Acanthomorphata</taxon>
        <taxon>Ovalentaria</taxon>
        <taxon>Atherinomorphae</taxon>
        <taxon>Beloniformes</taxon>
        <taxon>Adrianichthyidae</taxon>
        <taxon>Oryziinae</taxon>
        <taxon>Oryzias</taxon>
    </lineage>
</organism>
<dbReference type="HOGENOM" id="CLU_042999_0_0_1"/>
<reference evidence="5" key="2">
    <citation type="submission" date="2025-08" db="UniProtKB">
        <authorList>
            <consortium name="Ensembl"/>
        </authorList>
    </citation>
    <scope>IDENTIFICATION</scope>
    <source>
        <strain evidence="5">Hd-rR</strain>
    </source>
</reference>
<name>H2LUH2_ORYLA</name>
<dbReference type="AlphaFoldDB" id="H2LUH2"/>
<dbReference type="PANTHER" id="PTHR15207:SF3">
    <property type="entry name" value="DEAFNESS, AUTOSOMAL DOMINANT 5-RELATED"/>
    <property type="match status" value="1"/>
</dbReference>
<reference evidence="5" key="3">
    <citation type="submission" date="2025-09" db="UniProtKB">
        <authorList>
            <consortium name="Ensembl"/>
        </authorList>
    </citation>
    <scope>IDENTIFICATION</scope>
    <source>
        <strain evidence="5">Hd-rR</strain>
    </source>
</reference>
<dbReference type="eggNOG" id="ENOG502QRAB">
    <property type="taxonomic scope" value="Eukaryota"/>
</dbReference>
<dbReference type="GeneTree" id="ENSGT00940000155880"/>
<dbReference type="GO" id="GO:0012501">
    <property type="term" value="P:programmed cell death"/>
    <property type="evidence" value="ECO:0007669"/>
    <property type="project" value="InterPro"/>
</dbReference>
<evidence type="ECO:0000256" key="2">
    <source>
        <dbReference type="ARBA" id="ARBA00009279"/>
    </source>
</evidence>
<dbReference type="GO" id="GO:0005737">
    <property type="term" value="C:cytoplasm"/>
    <property type="evidence" value="ECO:0000318"/>
    <property type="project" value="GO_Central"/>
</dbReference>
<evidence type="ECO:0000313" key="5">
    <source>
        <dbReference type="Ensembl" id="ENSORLP00000009749.2"/>
    </source>
</evidence>
<evidence type="ECO:0000256" key="1">
    <source>
        <dbReference type="ARBA" id="ARBA00004308"/>
    </source>
</evidence>
<dbReference type="InterPro" id="IPR040460">
    <property type="entry name" value="Gasdermin_pore"/>
</dbReference>
<dbReference type="Bgee" id="ENSORLG00000007783">
    <property type="expression patterns" value="Expressed in animal zygote and 14 other cell types or tissues"/>
</dbReference>
<dbReference type="OrthoDB" id="8815334at2759"/>
<dbReference type="PANTHER" id="PTHR15207">
    <property type="entry name" value="NONSYNDROMIC HEARING IMPAIRMENT PROTEIN"/>
    <property type="match status" value="1"/>
</dbReference>
<dbReference type="InterPro" id="IPR042377">
    <property type="entry name" value="GSDME"/>
</dbReference>
<keyword evidence="3" id="KW-0472">Membrane</keyword>
<comment type="similarity">
    <text evidence="2">Belongs to the gasdermin family.</text>
</comment>
<keyword evidence="6" id="KW-1185">Reference proteome</keyword>
<dbReference type="Ensembl" id="ENSORLT00000009750.2">
    <property type="protein sequence ID" value="ENSORLP00000009749.2"/>
    <property type="gene ID" value="ENSORLG00000007783.2"/>
</dbReference>
<dbReference type="GO" id="GO:0070269">
    <property type="term" value="P:pyroptotic inflammatory response"/>
    <property type="evidence" value="ECO:0007669"/>
    <property type="project" value="Ensembl"/>
</dbReference>
<dbReference type="Pfam" id="PF04598">
    <property type="entry name" value="Gasdermin"/>
    <property type="match status" value="1"/>
</dbReference>
<comment type="subcellular location">
    <subcellularLocation>
        <location evidence="1">Endomembrane system</location>
    </subcellularLocation>
</comment>
<dbReference type="STRING" id="8090.ENSORLP00000009749"/>
<dbReference type="FunCoup" id="H2LUH2">
    <property type="interactions" value="984"/>
</dbReference>
<dbReference type="Proteomes" id="UP000001038">
    <property type="component" value="Chromosome 16"/>
</dbReference>
<gene>
    <name evidence="5" type="primary">GSDME</name>
    <name evidence="5" type="synonym">gsdmeb</name>
</gene>
<proteinExistence type="inferred from homology"/>
<dbReference type="GeneID" id="101160584"/>
<dbReference type="GO" id="GO:0009617">
    <property type="term" value="P:response to bacterium"/>
    <property type="evidence" value="ECO:0007669"/>
    <property type="project" value="Ensembl"/>
</dbReference>
<feature type="domain" description="Gasdermin pore forming" evidence="4">
    <location>
        <begin position="45"/>
        <end position="288"/>
    </location>
</feature>
<accession>H2LUH2</accession>
<evidence type="ECO:0000259" key="4">
    <source>
        <dbReference type="Pfam" id="PF04598"/>
    </source>
</evidence>
<dbReference type="GO" id="GO:0042472">
    <property type="term" value="P:inner ear morphogenesis"/>
    <property type="evidence" value="ECO:0007669"/>
    <property type="project" value="Ensembl"/>
</dbReference>
<protein>
    <submittedName>
        <fullName evidence="5">Gasdermin Eb</fullName>
    </submittedName>
</protein>
<evidence type="ECO:0000256" key="3">
    <source>
        <dbReference type="ARBA" id="ARBA00023136"/>
    </source>
</evidence>